<dbReference type="EMBL" id="VGIY01000198">
    <property type="protein sequence ID" value="MBM3317834.1"/>
    <property type="molecule type" value="Genomic_DNA"/>
</dbReference>
<keyword evidence="4" id="KW-0812">Transmembrane</keyword>
<protein>
    <submittedName>
        <fullName evidence="12">TonB-dependent receptor</fullName>
    </submittedName>
</protein>
<evidence type="ECO:0000256" key="7">
    <source>
        <dbReference type="ARBA" id="ARBA00023136"/>
    </source>
</evidence>
<evidence type="ECO:0000313" key="12">
    <source>
        <dbReference type="EMBL" id="MBM3317834.1"/>
    </source>
</evidence>
<dbReference type="AlphaFoldDB" id="A0A938BMB0"/>
<evidence type="ECO:0000256" key="4">
    <source>
        <dbReference type="ARBA" id="ARBA00022692"/>
    </source>
</evidence>
<dbReference type="GO" id="GO:0009279">
    <property type="term" value="C:cell outer membrane"/>
    <property type="evidence" value="ECO:0007669"/>
    <property type="project" value="UniProtKB-SubCell"/>
</dbReference>
<keyword evidence="7" id="KW-0472">Membrane</keyword>
<keyword evidence="8 12" id="KW-0675">Receptor</keyword>
<keyword evidence="6" id="KW-0798">TonB box</keyword>
<reference evidence="12" key="1">
    <citation type="submission" date="2019-03" db="EMBL/GenBank/DDBJ databases">
        <title>Lake Tanganyika Metagenome-Assembled Genomes (MAGs).</title>
        <authorList>
            <person name="Tran P."/>
        </authorList>
    </citation>
    <scope>NUCLEOTIDE SEQUENCE</scope>
    <source>
        <strain evidence="12">M_DeepCast_400m_m2_100</strain>
    </source>
</reference>
<name>A0A938BMB0_UNCEI</name>
<dbReference type="InterPro" id="IPR000531">
    <property type="entry name" value="Beta-barrel_TonB"/>
</dbReference>
<dbReference type="Proteomes" id="UP000748308">
    <property type="component" value="Unassembled WGS sequence"/>
</dbReference>
<keyword evidence="2" id="KW-0813">Transport</keyword>
<organism evidence="12 13">
    <name type="scientific">Eiseniibacteriota bacterium</name>
    <dbReference type="NCBI Taxonomy" id="2212470"/>
    <lineage>
        <taxon>Bacteria</taxon>
        <taxon>Candidatus Eiseniibacteriota</taxon>
    </lineage>
</organism>
<dbReference type="InterPro" id="IPR036942">
    <property type="entry name" value="Beta-barrel_TonB_sf"/>
</dbReference>
<keyword evidence="3" id="KW-1134">Transmembrane beta strand</keyword>
<dbReference type="SUPFAM" id="SSF56935">
    <property type="entry name" value="Porins"/>
    <property type="match status" value="1"/>
</dbReference>
<proteinExistence type="predicted"/>
<gene>
    <name evidence="12" type="ORF">FJY75_08260</name>
</gene>
<comment type="subcellular location">
    <subcellularLocation>
        <location evidence="1">Cell outer membrane</location>
        <topology evidence="1">Multi-pass membrane protein</topology>
    </subcellularLocation>
</comment>
<dbReference type="InterPro" id="IPR039426">
    <property type="entry name" value="TonB-dep_rcpt-like"/>
</dbReference>
<keyword evidence="9" id="KW-0998">Cell outer membrane</keyword>
<feature type="domain" description="TonB-dependent receptor-like beta-barrel" evidence="11">
    <location>
        <begin position="160"/>
        <end position="437"/>
    </location>
</feature>
<evidence type="ECO:0000256" key="6">
    <source>
        <dbReference type="ARBA" id="ARBA00023077"/>
    </source>
</evidence>
<dbReference type="Gene3D" id="2.40.170.20">
    <property type="entry name" value="TonB-dependent receptor, beta-barrel domain"/>
    <property type="match status" value="1"/>
</dbReference>
<evidence type="ECO:0000259" key="11">
    <source>
        <dbReference type="Pfam" id="PF00593"/>
    </source>
</evidence>
<evidence type="ECO:0000256" key="2">
    <source>
        <dbReference type="ARBA" id="ARBA00022448"/>
    </source>
</evidence>
<dbReference type="PANTHER" id="PTHR30069">
    <property type="entry name" value="TONB-DEPENDENT OUTER MEMBRANE RECEPTOR"/>
    <property type="match status" value="1"/>
</dbReference>
<sequence length="484" mass="54146">VRRLSLLGKFAFNLGPGRALEWSGVFSERAQGVPGATGRPTREVRLETSSFLQRIELEAARLPRPAPRLRGYAFRERRDHLFLDPRRELNLVGSPRRVEQAELRRGGGLHARWTAGDGRGLLGRHAPELLAEIGGESLRQAPPAGRPQEDRRERASRLLSIGDAWDAWRGAARLEAHYRWEETEDNYTGADPYRPFSTRAAHRSRMAGPRLGLRLARGGHSIKANYSRQGRFPTFAELFGYEGLVRGNAGLAPEEGRRADLGWRWEHDGGPGGPAWRIEQALYRSDLEQMIVFVMVSNRETKPFNLDRASIRGYEVDLALSRPPGLNALARRLGRRDPPEVELTLHATLQDARDEGVSPVYHGRQLTYHPPLQGLGGLAVGGRRWRLAYTARFRAGSYWSRSNLPEFKSAAQWSHDLQFNRSLAGPGLSLALRVENLTDATLEDVRGYPLPGRTWFAEIGWRLSEPGGAGQTEAALRDPQPEAP</sequence>
<evidence type="ECO:0000256" key="1">
    <source>
        <dbReference type="ARBA" id="ARBA00004571"/>
    </source>
</evidence>
<accession>A0A938BMB0</accession>
<evidence type="ECO:0000256" key="10">
    <source>
        <dbReference type="SAM" id="MobiDB-lite"/>
    </source>
</evidence>
<dbReference type="Pfam" id="PF00593">
    <property type="entry name" value="TonB_dep_Rec_b-barrel"/>
    <property type="match status" value="1"/>
</dbReference>
<evidence type="ECO:0000256" key="8">
    <source>
        <dbReference type="ARBA" id="ARBA00023170"/>
    </source>
</evidence>
<comment type="caution">
    <text evidence="12">The sequence shown here is derived from an EMBL/GenBank/DDBJ whole genome shotgun (WGS) entry which is preliminary data.</text>
</comment>
<feature type="region of interest" description="Disordered" evidence="10">
    <location>
        <begin position="133"/>
        <end position="153"/>
    </location>
</feature>
<evidence type="ECO:0000256" key="9">
    <source>
        <dbReference type="ARBA" id="ARBA00023237"/>
    </source>
</evidence>
<evidence type="ECO:0000256" key="5">
    <source>
        <dbReference type="ARBA" id="ARBA00022729"/>
    </source>
</evidence>
<dbReference type="GO" id="GO:0044718">
    <property type="term" value="P:siderophore transmembrane transport"/>
    <property type="evidence" value="ECO:0007669"/>
    <property type="project" value="TreeGrafter"/>
</dbReference>
<keyword evidence="5" id="KW-0732">Signal</keyword>
<evidence type="ECO:0000256" key="3">
    <source>
        <dbReference type="ARBA" id="ARBA00022452"/>
    </source>
</evidence>
<dbReference type="PANTHER" id="PTHR30069:SF29">
    <property type="entry name" value="HEMOGLOBIN AND HEMOGLOBIN-HAPTOGLOBIN-BINDING PROTEIN 1-RELATED"/>
    <property type="match status" value="1"/>
</dbReference>
<feature type="non-terminal residue" evidence="12">
    <location>
        <position position="1"/>
    </location>
</feature>
<evidence type="ECO:0000313" key="13">
    <source>
        <dbReference type="Proteomes" id="UP000748308"/>
    </source>
</evidence>
<dbReference type="GO" id="GO:0015344">
    <property type="term" value="F:siderophore uptake transmembrane transporter activity"/>
    <property type="evidence" value="ECO:0007669"/>
    <property type="project" value="TreeGrafter"/>
</dbReference>